<dbReference type="AlphaFoldDB" id="A0A9J5XVR1"/>
<proteinExistence type="predicted"/>
<name>A0A9J5XVR1_SOLCO</name>
<accession>A0A9J5XVR1</accession>
<comment type="caution">
    <text evidence="1">The sequence shown here is derived from an EMBL/GenBank/DDBJ whole genome shotgun (WGS) entry which is preliminary data.</text>
</comment>
<reference evidence="1 2" key="1">
    <citation type="submission" date="2020-09" db="EMBL/GenBank/DDBJ databases">
        <title>De no assembly of potato wild relative species, Solanum commersonii.</title>
        <authorList>
            <person name="Cho K."/>
        </authorList>
    </citation>
    <scope>NUCLEOTIDE SEQUENCE [LARGE SCALE GENOMIC DNA]</scope>
    <source>
        <strain evidence="1">LZ3.2</strain>
        <tissue evidence="1">Leaf</tissue>
    </source>
</reference>
<evidence type="ECO:0000313" key="1">
    <source>
        <dbReference type="EMBL" id="KAG5591695.1"/>
    </source>
</evidence>
<dbReference type="Proteomes" id="UP000824120">
    <property type="component" value="Chromosome 8"/>
</dbReference>
<gene>
    <name evidence="1" type="ORF">H5410_042209</name>
</gene>
<sequence>MVLTGETTHFQGQTSPRAVYGFLRFKNIDMIFCQNISWTSVKTLAIEPIGPNEQTEPFSSLSRHINRPIFKVKRFQSNPWFFGNSEFRCHFWQKFSWTSAKTLAIESVGPDG</sequence>
<protein>
    <submittedName>
        <fullName evidence="1">Uncharacterized protein</fullName>
    </submittedName>
</protein>
<evidence type="ECO:0000313" key="2">
    <source>
        <dbReference type="Proteomes" id="UP000824120"/>
    </source>
</evidence>
<dbReference type="EMBL" id="JACXVP010000008">
    <property type="protein sequence ID" value="KAG5591695.1"/>
    <property type="molecule type" value="Genomic_DNA"/>
</dbReference>
<organism evidence="1 2">
    <name type="scientific">Solanum commersonii</name>
    <name type="common">Commerson's wild potato</name>
    <name type="synonym">Commerson's nightshade</name>
    <dbReference type="NCBI Taxonomy" id="4109"/>
    <lineage>
        <taxon>Eukaryota</taxon>
        <taxon>Viridiplantae</taxon>
        <taxon>Streptophyta</taxon>
        <taxon>Embryophyta</taxon>
        <taxon>Tracheophyta</taxon>
        <taxon>Spermatophyta</taxon>
        <taxon>Magnoliopsida</taxon>
        <taxon>eudicotyledons</taxon>
        <taxon>Gunneridae</taxon>
        <taxon>Pentapetalae</taxon>
        <taxon>asterids</taxon>
        <taxon>lamiids</taxon>
        <taxon>Solanales</taxon>
        <taxon>Solanaceae</taxon>
        <taxon>Solanoideae</taxon>
        <taxon>Solaneae</taxon>
        <taxon>Solanum</taxon>
    </lineage>
</organism>
<keyword evidence="2" id="KW-1185">Reference proteome</keyword>